<feature type="transmembrane region" description="Helical" evidence="8">
    <location>
        <begin position="263"/>
        <end position="285"/>
    </location>
</feature>
<evidence type="ECO:0000256" key="2">
    <source>
        <dbReference type="ARBA" id="ARBA00022475"/>
    </source>
</evidence>
<evidence type="ECO:0000313" key="11">
    <source>
        <dbReference type="Proteomes" id="UP000192277"/>
    </source>
</evidence>
<evidence type="ECO:0000256" key="1">
    <source>
        <dbReference type="ARBA" id="ARBA00004651"/>
    </source>
</evidence>
<dbReference type="RefSeq" id="WP_041346728.1">
    <property type="nucleotide sequence ID" value="NZ_LWBO01000034.1"/>
</dbReference>
<sequence length="527" mass="60225">MLQQWNNVLLQLRTNKITWLFIIAALLLFTGIGATPMYILDEARNAQAAREMMERHDLIVPTFNGELRAHKPPLHYYFMQLAYHAFGMNAFAARFFSALFGWLTIWITWYFTRRFVSYGTAIWSVAVLLVSTHFLFEFRMSVPDPYLIFFITAGIFCFYAYARERKLKWLICSAIAAALATLAKGPVALALTGAVLVWWALSQKKYDLLFSWKMILYFAVIVLVALPWYALVHQASNGEFTRLFFFEHNFNRFGEPMEGHGGLFILVPAFVLLGLLPISVFIGEVAKKTKPFHTTPFIRMSMYVTVVFIAFFSISGTKLPNYPMPCYPFVAILLGYFINKVITGQSQVKQYPFWLLLVLNVLLLTAAWIGLGMETATQPFRGWALLFIIPVVTAAASWWFFKKEGLKKAMHAIIAGYSVFNLLFLAIGYPAVYKHNPVTKTLPLLHANEQVYSYKIYNPAFNFYLNKPIRVLDDAAAVTRILKDNPQAIIISRESLLSELETVPFKLLAKERDLFETATTVLITAKR</sequence>
<dbReference type="PANTHER" id="PTHR33908">
    <property type="entry name" value="MANNOSYLTRANSFERASE YKCB-RELATED"/>
    <property type="match status" value="1"/>
</dbReference>
<feature type="transmembrane region" description="Helical" evidence="8">
    <location>
        <begin position="17"/>
        <end position="40"/>
    </location>
</feature>
<protein>
    <recommendedName>
        <fullName evidence="9">ArnT-like N-terminal domain-containing protein</fullName>
    </recommendedName>
</protein>
<organism evidence="10 11">
    <name type="scientific">Niastella koreensis</name>
    <dbReference type="NCBI Taxonomy" id="354356"/>
    <lineage>
        <taxon>Bacteria</taxon>
        <taxon>Pseudomonadati</taxon>
        <taxon>Bacteroidota</taxon>
        <taxon>Chitinophagia</taxon>
        <taxon>Chitinophagales</taxon>
        <taxon>Chitinophagaceae</taxon>
        <taxon>Niastella</taxon>
    </lineage>
</organism>
<feature type="transmembrane region" description="Helical" evidence="8">
    <location>
        <begin position="351"/>
        <end position="371"/>
    </location>
</feature>
<evidence type="ECO:0000256" key="5">
    <source>
        <dbReference type="ARBA" id="ARBA00022692"/>
    </source>
</evidence>
<feature type="transmembrane region" description="Helical" evidence="8">
    <location>
        <begin position="115"/>
        <end position="136"/>
    </location>
</feature>
<feature type="transmembrane region" description="Helical" evidence="8">
    <location>
        <begin position="413"/>
        <end position="433"/>
    </location>
</feature>
<evidence type="ECO:0000256" key="7">
    <source>
        <dbReference type="ARBA" id="ARBA00023136"/>
    </source>
</evidence>
<keyword evidence="2" id="KW-1003">Cell membrane</keyword>
<keyword evidence="7 8" id="KW-0472">Membrane</keyword>
<evidence type="ECO:0000313" key="10">
    <source>
        <dbReference type="EMBL" id="OQP43974.1"/>
    </source>
</evidence>
<comment type="subcellular location">
    <subcellularLocation>
        <location evidence="1">Cell membrane</location>
        <topology evidence="1">Multi-pass membrane protein</topology>
    </subcellularLocation>
</comment>
<dbReference type="Pfam" id="PF02366">
    <property type="entry name" value="PMT"/>
    <property type="match status" value="1"/>
</dbReference>
<feature type="transmembrane region" description="Helical" evidence="8">
    <location>
        <begin position="322"/>
        <end position="339"/>
    </location>
</feature>
<feature type="domain" description="ArnT-like N-terminal" evidence="9">
    <location>
        <begin position="47"/>
        <end position="233"/>
    </location>
</feature>
<dbReference type="EMBL" id="LWBO01000034">
    <property type="protein sequence ID" value="OQP43974.1"/>
    <property type="molecule type" value="Genomic_DNA"/>
</dbReference>
<comment type="caution">
    <text evidence="10">The sequence shown here is derived from an EMBL/GenBank/DDBJ whole genome shotgun (WGS) entry which is preliminary data.</text>
</comment>
<gene>
    <name evidence="10" type="ORF">A4D02_10900</name>
</gene>
<evidence type="ECO:0000259" key="9">
    <source>
        <dbReference type="Pfam" id="PF02366"/>
    </source>
</evidence>
<evidence type="ECO:0000256" key="3">
    <source>
        <dbReference type="ARBA" id="ARBA00022676"/>
    </source>
</evidence>
<evidence type="ECO:0000256" key="8">
    <source>
        <dbReference type="SAM" id="Phobius"/>
    </source>
</evidence>
<keyword evidence="4" id="KW-0808">Transferase</keyword>
<feature type="transmembrane region" description="Helical" evidence="8">
    <location>
        <begin position="297"/>
        <end position="316"/>
    </location>
</feature>
<feature type="transmembrane region" description="Helical" evidence="8">
    <location>
        <begin position="145"/>
        <end position="162"/>
    </location>
</feature>
<feature type="transmembrane region" description="Helical" evidence="8">
    <location>
        <begin position="174"/>
        <end position="202"/>
    </location>
</feature>
<dbReference type="InterPro" id="IPR050297">
    <property type="entry name" value="LipidA_mod_glycosyltrf_83"/>
</dbReference>
<dbReference type="PANTHER" id="PTHR33908:SF3">
    <property type="entry name" value="UNDECAPRENYL PHOSPHATE-ALPHA-4-AMINO-4-DEOXY-L-ARABINOSE ARABINOSYL TRANSFERASE"/>
    <property type="match status" value="1"/>
</dbReference>
<dbReference type="InterPro" id="IPR003342">
    <property type="entry name" value="ArnT-like_N"/>
</dbReference>
<feature type="transmembrane region" description="Helical" evidence="8">
    <location>
        <begin position="81"/>
        <end position="109"/>
    </location>
</feature>
<name>A0ABX3NRC9_9BACT</name>
<keyword evidence="5 8" id="KW-0812">Transmembrane</keyword>
<keyword evidence="6 8" id="KW-1133">Transmembrane helix</keyword>
<feature type="transmembrane region" description="Helical" evidence="8">
    <location>
        <begin position="214"/>
        <end position="232"/>
    </location>
</feature>
<accession>A0ABX3NRC9</accession>
<evidence type="ECO:0000256" key="4">
    <source>
        <dbReference type="ARBA" id="ARBA00022679"/>
    </source>
</evidence>
<dbReference type="Proteomes" id="UP000192277">
    <property type="component" value="Unassembled WGS sequence"/>
</dbReference>
<keyword evidence="3" id="KW-0328">Glycosyltransferase</keyword>
<proteinExistence type="predicted"/>
<evidence type="ECO:0000256" key="6">
    <source>
        <dbReference type="ARBA" id="ARBA00022989"/>
    </source>
</evidence>
<keyword evidence="11" id="KW-1185">Reference proteome</keyword>
<feature type="transmembrane region" description="Helical" evidence="8">
    <location>
        <begin position="383"/>
        <end position="401"/>
    </location>
</feature>
<reference evidence="10 11" key="1">
    <citation type="submission" date="2016-04" db="EMBL/GenBank/DDBJ databases">
        <authorList>
            <person name="Chen L."/>
            <person name="Zhuang W."/>
            <person name="Wang G."/>
        </authorList>
    </citation>
    <scope>NUCLEOTIDE SEQUENCE [LARGE SCALE GENOMIC DNA]</scope>
    <source>
        <strain evidence="11">GR20</strain>
    </source>
</reference>